<dbReference type="EMBL" id="VLLL01000006">
    <property type="protein sequence ID" value="TWJ11829.1"/>
    <property type="molecule type" value="Genomic_DNA"/>
</dbReference>
<evidence type="ECO:0000256" key="1">
    <source>
        <dbReference type="ARBA" id="ARBA00001933"/>
    </source>
</evidence>
<dbReference type="SUPFAM" id="SSF53383">
    <property type="entry name" value="PLP-dependent transferases"/>
    <property type="match status" value="1"/>
</dbReference>
<dbReference type="Gene3D" id="3.90.1150.10">
    <property type="entry name" value="Aspartate Aminotransferase, domain 1"/>
    <property type="match status" value="1"/>
</dbReference>
<dbReference type="PANTHER" id="PTHR43586">
    <property type="entry name" value="CYSTEINE DESULFURASE"/>
    <property type="match status" value="1"/>
</dbReference>
<feature type="region of interest" description="Disordered" evidence="3">
    <location>
        <begin position="1"/>
        <end position="27"/>
    </location>
</feature>
<accession>A0A562V1P7</accession>
<dbReference type="InterPro" id="IPR000192">
    <property type="entry name" value="Aminotrans_V_dom"/>
</dbReference>
<evidence type="ECO:0000313" key="5">
    <source>
        <dbReference type="EMBL" id="TWJ11829.1"/>
    </source>
</evidence>
<comment type="cofactor">
    <cofactor evidence="1">
        <name>pyridoxal 5'-phosphate</name>
        <dbReference type="ChEBI" id="CHEBI:597326"/>
    </cofactor>
</comment>
<evidence type="ECO:0000259" key="4">
    <source>
        <dbReference type="Pfam" id="PF00266"/>
    </source>
</evidence>
<dbReference type="RefSeq" id="WP_147138459.1">
    <property type="nucleotide sequence ID" value="NZ_BAABIJ010000002.1"/>
</dbReference>
<dbReference type="InterPro" id="IPR015421">
    <property type="entry name" value="PyrdxlP-dep_Trfase_major"/>
</dbReference>
<dbReference type="PANTHER" id="PTHR43586:SF8">
    <property type="entry name" value="CYSTEINE DESULFURASE 1, CHLOROPLASTIC"/>
    <property type="match status" value="1"/>
</dbReference>
<dbReference type="Proteomes" id="UP000321617">
    <property type="component" value="Unassembled WGS sequence"/>
</dbReference>
<dbReference type="AlphaFoldDB" id="A0A562V1P7"/>
<evidence type="ECO:0000256" key="2">
    <source>
        <dbReference type="ARBA" id="ARBA00022898"/>
    </source>
</evidence>
<gene>
    <name evidence="5" type="ORF">LX16_2566</name>
</gene>
<keyword evidence="5" id="KW-0456">Lyase</keyword>
<protein>
    <submittedName>
        <fullName evidence="5">Selenocysteine lyase/cysteine desulfurase</fullName>
    </submittedName>
</protein>
<evidence type="ECO:0000313" key="6">
    <source>
        <dbReference type="Proteomes" id="UP000321617"/>
    </source>
</evidence>
<keyword evidence="6" id="KW-1185">Reference proteome</keyword>
<organism evidence="5 6">
    <name type="scientific">Stackebrandtia albiflava</name>
    <dbReference type="NCBI Taxonomy" id="406432"/>
    <lineage>
        <taxon>Bacteria</taxon>
        <taxon>Bacillati</taxon>
        <taxon>Actinomycetota</taxon>
        <taxon>Actinomycetes</taxon>
        <taxon>Glycomycetales</taxon>
        <taxon>Glycomycetaceae</taxon>
        <taxon>Stackebrandtia</taxon>
    </lineage>
</organism>
<sequence length="469" mass="49243">MSTSALVQPRPGAAPAEPAACPPAGHEGLETIAPPDVPLLTGRRVRYANFDYAASAPCSRAAAEAVAEILPRYTAVHRGAGWLSQECTRSYEEARAEVAAFAGCRPGDHVVFTRHTTESLTLLAGALPPGTRVVAFESEHHANLLPWPELIRLPAPDSPAQAVRSVAAALRVLADDDAPVLVAVTGASNVTGELFPVADVVRIAHRHGARVVVDAAQLAPHRRIDLAGWGADYVAFSGHKLYAPFGTGVLAGRADWLDAAPPHLPGGGAGYSVGDITGEVTWRTGPARHEGGSPNVVGAVALAAVCRALRTASWSDLETREEALRSRMAQGLSRIPGVRQLHLFGPDSPRVGTVAFTVDGLPAGLVAAALSAEYGIGVRDGLFCAHPLTRRLVTRSRDFTGPTRHADGSVSHDRQAIRASVGLGSDISDVDRLVAAVGRLAAEGPAWRYEVVEGRYQPVDDPRRNALPG</sequence>
<proteinExistence type="predicted"/>
<dbReference type="Pfam" id="PF00266">
    <property type="entry name" value="Aminotran_5"/>
    <property type="match status" value="1"/>
</dbReference>
<feature type="domain" description="Aminotransferase class V" evidence="4">
    <location>
        <begin position="50"/>
        <end position="433"/>
    </location>
</feature>
<dbReference type="InterPro" id="IPR015424">
    <property type="entry name" value="PyrdxlP-dep_Trfase"/>
</dbReference>
<dbReference type="Gene3D" id="3.40.640.10">
    <property type="entry name" value="Type I PLP-dependent aspartate aminotransferase-like (Major domain)"/>
    <property type="match status" value="1"/>
</dbReference>
<keyword evidence="2" id="KW-0663">Pyridoxal phosphate</keyword>
<dbReference type="GO" id="GO:0016829">
    <property type="term" value="F:lyase activity"/>
    <property type="evidence" value="ECO:0007669"/>
    <property type="project" value="UniProtKB-KW"/>
</dbReference>
<dbReference type="InterPro" id="IPR015422">
    <property type="entry name" value="PyrdxlP-dep_Trfase_small"/>
</dbReference>
<feature type="compositionally biased region" description="Low complexity" evidence="3">
    <location>
        <begin position="9"/>
        <end position="24"/>
    </location>
</feature>
<name>A0A562V1P7_9ACTN</name>
<dbReference type="OrthoDB" id="9804366at2"/>
<evidence type="ECO:0000256" key="3">
    <source>
        <dbReference type="SAM" id="MobiDB-lite"/>
    </source>
</evidence>
<comment type="caution">
    <text evidence="5">The sequence shown here is derived from an EMBL/GenBank/DDBJ whole genome shotgun (WGS) entry which is preliminary data.</text>
</comment>
<reference evidence="5 6" key="1">
    <citation type="journal article" date="2013" name="Stand. Genomic Sci.">
        <title>Genomic Encyclopedia of Type Strains, Phase I: The one thousand microbial genomes (KMG-I) project.</title>
        <authorList>
            <person name="Kyrpides N.C."/>
            <person name="Woyke T."/>
            <person name="Eisen J.A."/>
            <person name="Garrity G."/>
            <person name="Lilburn T.G."/>
            <person name="Beck B.J."/>
            <person name="Whitman W.B."/>
            <person name="Hugenholtz P."/>
            <person name="Klenk H.P."/>
        </authorList>
    </citation>
    <scope>NUCLEOTIDE SEQUENCE [LARGE SCALE GENOMIC DNA]</scope>
    <source>
        <strain evidence="5 6">DSM 45044</strain>
    </source>
</reference>